<sequence>MTTNNSTSFDEFFSDDNFYSASITNSTNNHVNNLRNSIHIKYSASSRSIRDSLLEPNSTTTTTKAQNQANTRTSFMKASPSIKALENILNEKSKGWTNPNAAMTELKEEEEEEEDQEKDKLSSSNLLAPSFVYHNNETHSVQTFETAHESINKPEPKAHEPARRSVSTEDDFGYSTDETPVLQQPPTFQNFTPHSNNSPQLRFIETAGQVAAPKTDSSKENVNTNIAITTASSSNGKNSTNGTNKETGNKSSNWASGLNSKNTNNRDQENYSNTPRFIKMPNYPPSPPPPPPPQSYKSLVSSQLDSPVSFPPPPTMSALVSSPSAPSLTGMNASPALSNHQKYPLTNSPLYTTNNNSQNIPRVSTSTAITAQRPKQQHKQSSSSVSSQSIFSKANSTKGSNITDTPTELKKPKSMLDIPNSPREPPVTKSPHQRSNSSFSLNFKKAATYANPMDKPATPKPLNRKSQTFDDLKSFTQQQQSSSSAAPEKKKFSFKSLFKSKSKNHALNEQTREVQPPAEPKKIRSKSFSTSNIAMFNEVEEKPQKPSFINVFKKNRSSDNLAKIGSNAEKSSEPVPQPPAQTRTSKDVESFDSRPSKAHSANMIREVSDDDVRVVTDEEPTAIHEGSDEEEYDSKNLLHNPPRKLTGGNKFGEEMTFSIPPLLTDSPLGSPFQIDLDTSPRLGVVSKTPIDSLVSSGKNSPGPSGKNLEANLLGEALFPKSLNPQEVESIVTLERSMSMKSVKSKRSSFVNGNNDEHVVQYNGPVHTPGGISRSNSILKNSTSWRNNLSQELASVDGKLASANTSAVKPENAIFAASNNDSMVDDLLEFSDFIDVDNLSFSNSPKYITRPGSATPVQASPLEDRFPVQASSPLAERFPKEEKAKPIIPEIVTTDTSKDDTASPNISESQTPSPSMEHVMPKSSLEEEPEFEEKHSGLTNTITEKRDDKIEEEKKERDEKDEDSNVLEQSPILETAIRSGSAKFNNRPISMSFKGLNAPSFSGKLNQQTLRNSESHQSFTISIGDDESSSVGGGFGSSDGEDDDDDDDEDDNVSFDNEDEVFHLTQAPVPPVVARTTTPPPLPPKPRFRPGSMIPPAVKFSHNKIPSISDQSSINSASSPRSITSMMRWKKTSPVNPKMNGVRFSSRIILYDTYNEEEYDRHPDTATCNQLTPILAQQIKEELNTFKSEMDIHVESRCYTHFF</sequence>
<dbReference type="GO" id="GO:0003779">
    <property type="term" value="F:actin binding"/>
    <property type="evidence" value="ECO:0007669"/>
    <property type="project" value="TreeGrafter"/>
</dbReference>
<feature type="compositionally biased region" description="Polar residues" evidence="1">
    <location>
        <begin position="901"/>
        <end position="913"/>
    </location>
</feature>
<organism evidence="3">
    <name type="scientific">Spathaspora passalidarum (strain NRRL Y-27907 / 11-Y1)</name>
    <dbReference type="NCBI Taxonomy" id="619300"/>
    <lineage>
        <taxon>Eukaryota</taxon>
        <taxon>Fungi</taxon>
        <taxon>Dikarya</taxon>
        <taxon>Ascomycota</taxon>
        <taxon>Saccharomycotina</taxon>
        <taxon>Pichiomycetes</taxon>
        <taxon>Debaryomycetaceae</taxon>
        <taxon>Spathaspora</taxon>
    </lineage>
</organism>
<dbReference type="HOGENOM" id="CLU_254113_0_0_1"/>
<dbReference type="GeneID" id="18874963"/>
<dbReference type="GO" id="GO:0030036">
    <property type="term" value="P:actin cytoskeleton organization"/>
    <property type="evidence" value="ECO:0007669"/>
    <property type="project" value="TreeGrafter"/>
</dbReference>
<dbReference type="AlphaFoldDB" id="G3AFJ4"/>
<feature type="region of interest" description="Disordered" evidence="1">
    <location>
        <begin position="1070"/>
        <end position="1092"/>
    </location>
</feature>
<dbReference type="FunCoup" id="G3AFJ4">
    <property type="interactions" value="75"/>
</dbReference>
<protein>
    <recommendedName>
        <fullName evidence="4">Protein BNI4</fullName>
    </recommendedName>
</protein>
<feature type="compositionally biased region" description="Basic and acidic residues" evidence="1">
    <location>
        <begin position="146"/>
        <end position="167"/>
    </location>
</feature>
<dbReference type="Proteomes" id="UP000000709">
    <property type="component" value="Unassembled WGS sequence"/>
</dbReference>
<feature type="region of interest" description="Disordered" evidence="1">
    <location>
        <begin position="143"/>
        <end position="199"/>
    </location>
</feature>
<feature type="compositionally biased region" description="Polar residues" evidence="1">
    <location>
        <begin position="394"/>
        <end position="406"/>
    </location>
</feature>
<dbReference type="STRING" id="619300.G3AFJ4"/>
<feature type="compositionally biased region" description="Polar residues" evidence="1">
    <location>
        <begin position="252"/>
        <end position="263"/>
    </location>
</feature>
<keyword evidence="3" id="KW-1185">Reference proteome</keyword>
<feature type="compositionally biased region" description="Polar residues" evidence="1">
    <location>
        <begin position="998"/>
        <end position="1020"/>
    </location>
</feature>
<feature type="compositionally biased region" description="Low complexity" evidence="1">
    <location>
        <begin position="229"/>
        <end position="251"/>
    </location>
</feature>
<feature type="region of interest" description="Disordered" evidence="1">
    <location>
        <begin position="880"/>
        <end position="1053"/>
    </location>
</feature>
<evidence type="ECO:0000313" key="3">
    <source>
        <dbReference type="Proteomes" id="UP000000709"/>
    </source>
</evidence>
<proteinExistence type="predicted"/>
<feature type="compositionally biased region" description="Pro residues" evidence="1">
    <location>
        <begin position="282"/>
        <end position="294"/>
    </location>
</feature>
<feature type="region of interest" description="Disordered" evidence="1">
    <location>
        <begin position="105"/>
        <end position="125"/>
    </location>
</feature>
<feature type="compositionally biased region" description="Acidic residues" evidence="1">
    <location>
        <begin position="1038"/>
        <end position="1053"/>
    </location>
</feature>
<evidence type="ECO:0000313" key="2">
    <source>
        <dbReference type="EMBL" id="EGW34983.1"/>
    </source>
</evidence>
<feature type="compositionally biased region" description="Basic and acidic residues" evidence="1">
    <location>
        <begin position="584"/>
        <end position="595"/>
    </location>
</feature>
<feature type="compositionally biased region" description="Basic and acidic residues" evidence="1">
    <location>
        <begin position="606"/>
        <end position="626"/>
    </location>
</feature>
<dbReference type="EMBL" id="GL996499">
    <property type="protein sequence ID" value="EGW34983.1"/>
    <property type="molecule type" value="Genomic_DNA"/>
</dbReference>
<name>G3AFJ4_SPAPN</name>
<dbReference type="KEGG" id="spaa:SPAPADRAFT_64184"/>
<feature type="region of interest" description="Disordered" evidence="1">
    <location>
        <begin position="228"/>
        <end position="643"/>
    </location>
</feature>
<dbReference type="OrthoDB" id="5563016at2759"/>
<evidence type="ECO:0000256" key="1">
    <source>
        <dbReference type="SAM" id="MobiDB-lite"/>
    </source>
</evidence>
<dbReference type="RefSeq" id="XP_007372395.1">
    <property type="nucleotide sequence ID" value="XM_007372333.1"/>
</dbReference>
<feature type="compositionally biased region" description="Polar residues" evidence="1">
    <location>
        <begin position="329"/>
        <end position="374"/>
    </location>
</feature>
<accession>G3AFJ4</accession>
<feature type="compositionally biased region" description="Polar residues" evidence="1">
    <location>
        <begin position="176"/>
        <end position="199"/>
    </location>
</feature>
<feature type="compositionally biased region" description="Acidic residues" evidence="1">
    <location>
        <begin position="107"/>
        <end position="116"/>
    </location>
</feature>
<reference evidence="2 3" key="1">
    <citation type="journal article" date="2011" name="Proc. Natl. Acad. Sci. U.S.A.">
        <title>Comparative genomics of xylose-fermenting fungi for enhanced biofuel production.</title>
        <authorList>
            <person name="Wohlbach D.J."/>
            <person name="Kuo A."/>
            <person name="Sato T.K."/>
            <person name="Potts K.M."/>
            <person name="Salamov A.A."/>
            <person name="LaButti K.M."/>
            <person name="Sun H."/>
            <person name="Clum A."/>
            <person name="Pangilinan J.L."/>
            <person name="Lindquist E.A."/>
            <person name="Lucas S."/>
            <person name="Lapidus A."/>
            <person name="Jin M."/>
            <person name="Gunawan C."/>
            <person name="Balan V."/>
            <person name="Dale B.E."/>
            <person name="Jeffries T.W."/>
            <person name="Zinkel R."/>
            <person name="Barry K.W."/>
            <person name="Grigoriev I.V."/>
            <person name="Gasch A.P."/>
        </authorList>
    </citation>
    <scope>NUCLEOTIDE SEQUENCE [LARGE SCALE GENOMIC DNA]</scope>
    <source>
        <strain evidence="3">NRRL Y-27907 / 11-Y1</strain>
    </source>
</reference>
<dbReference type="eggNOG" id="KOG4339">
    <property type="taxonomic scope" value="Eukaryota"/>
</dbReference>
<feature type="compositionally biased region" description="Polar residues" evidence="1">
    <location>
        <begin position="295"/>
        <end position="306"/>
    </location>
</feature>
<evidence type="ECO:0008006" key="4">
    <source>
        <dbReference type="Google" id="ProtNLM"/>
    </source>
</evidence>
<dbReference type="InParanoid" id="G3AFJ4"/>
<dbReference type="OMA" id="FTHNKIP"/>
<feature type="compositionally biased region" description="Low complexity" evidence="1">
    <location>
        <begin position="317"/>
        <end position="328"/>
    </location>
</feature>
<dbReference type="PANTHER" id="PTHR12751">
    <property type="entry name" value="PHOSPHATASE AND ACTIN REGULATOR PHACTR"/>
    <property type="match status" value="1"/>
</dbReference>
<feature type="compositionally biased region" description="Low complexity" evidence="1">
    <location>
        <begin position="379"/>
        <end position="393"/>
    </location>
</feature>
<feature type="compositionally biased region" description="Basic and acidic residues" evidence="1">
    <location>
        <begin position="942"/>
        <end position="957"/>
    </location>
</feature>
<feature type="compositionally biased region" description="Low complexity" evidence="1">
    <location>
        <begin position="474"/>
        <end position="486"/>
    </location>
</feature>
<dbReference type="PANTHER" id="PTHR12751:SF18">
    <property type="entry name" value="PHOSPHATASE AND ACTIN REGULATOR 1"/>
    <property type="match status" value="1"/>
</dbReference>
<gene>
    <name evidence="2" type="ORF">SPAPADRAFT_64184</name>
</gene>